<dbReference type="OrthoDB" id="3063780at2759"/>
<evidence type="ECO:0000313" key="2">
    <source>
        <dbReference type="Proteomes" id="UP000310158"/>
    </source>
</evidence>
<dbReference type="AlphaFoldDB" id="A0A4V3XF87"/>
<dbReference type="Proteomes" id="UP000310158">
    <property type="component" value="Unassembled WGS sequence"/>
</dbReference>
<gene>
    <name evidence="1" type="ORF">EW146_g4031</name>
</gene>
<reference evidence="1 2" key="1">
    <citation type="submission" date="2019-02" db="EMBL/GenBank/DDBJ databases">
        <title>Genome sequencing of the rare red list fungi Bondarzewia mesenterica.</title>
        <authorList>
            <person name="Buettner E."/>
            <person name="Kellner H."/>
        </authorList>
    </citation>
    <scope>NUCLEOTIDE SEQUENCE [LARGE SCALE GENOMIC DNA]</scope>
    <source>
        <strain evidence="1 2">DSM 108281</strain>
    </source>
</reference>
<dbReference type="EMBL" id="SGPL01000148">
    <property type="protein sequence ID" value="THH16633.1"/>
    <property type="molecule type" value="Genomic_DNA"/>
</dbReference>
<protein>
    <submittedName>
        <fullName evidence="1">Uncharacterized protein</fullName>
    </submittedName>
</protein>
<comment type="caution">
    <text evidence="1">The sequence shown here is derived from an EMBL/GenBank/DDBJ whole genome shotgun (WGS) entry which is preliminary data.</text>
</comment>
<dbReference type="InterPro" id="IPR027796">
    <property type="entry name" value="OTT_1508_deam-like"/>
</dbReference>
<dbReference type="Pfam" id="PF14441">
    <property type="entry name" value="OTT_1508_deam"/>
    <property type="match status" value="1"/>
</dbReference>
<keyword evidence="2" id="KW-1185">Reference proteome</keyword>
<accession>A0A4V3XF87</accession>
<proteinExistence type="predicted"/>
<sequence>MASQLPSDQENLSEQLQLLQELGCAAVRQAARVHSNRDFRSSNTNTDIRILDTIALSLTTGKPGGVVAAAFDRREHLCLVLAKNGAPTPEDESAAQRFISAITNPATRSGCDLFPFLLSRCRANMDKRIANLHKSISNFCDLDLDSALLKYMPRSTEEKFPHSLFYREMMYLDAEPSFHAIISDLVHGCSNNSTFELNPDNISSSWAQYAKLYVVADILAHTCFLKELTSSNSACRERAERLKWCLTKVCQYIDGIDHLIWKVKRWFPNGQIPYRWVNDSFIGTGEGTFELRDDPMDAVWRGFGSHSPLSAQTLHTLAEKFPDIARNWEQQRTVTPCIHAEIRIILHLSSSLLPYESRLETIQEQPAQQAIGCSKRSCFCCTLWIDAYNDFFGTRWVTSRSHGKPYANFGLPGAACEHAMGQDGRSAVDGAVLRGVSIWLKDSLAWLFPGQRRISDEYVSSSDESSGEEDWRGALMQRILDTMWKKNSH</sequence>
<name>A0A4V3XF87_9AGAM</name>
<organism evidence="1 2">
    <name type="scientific">Bondarzewia mesenterica</name>
    <dbReference type="NCBI Taxonomy" id="1095465"/>
    <lineage>
        <taxon>Eukaryota</taxon>
        <taxon>Fungi</taxon>
        <taxon>Dikarya</taxon>
        <taxon>Basidiomycota</taxon>
        <taxon>Agaricomycotina</taxon>
        <taxon>Agaricomycetes</taxon>
        <taxon>Russulales</taxon>
        <taxon>Bondarzewiaceae</taxon>
        <taxon>Bondarzewia</taxon>
    </lineage>
</organism>
<evidence type="ECO:0000313" key="1">
    <source>
        <dbReference type="EMBL" id="THH16633.1"/>
    </source>
</evidence>